<feature type="compositionally biased region" description="Low complexity" evidence="1">
    <location>
        <begin position="229"/>
        <end position="244"/>
    </location>
</feature>
<dbReference type="Gene3D" id="1.25.40.10">
    <property type="entry name" value="Tetratricopeptide repeat domain"/>
    <property type="match status" value="1"/>
</dbReference>
<evidence type="ECO:0000313" key="2">
    <source>
        <dbReference type="EMBL" id="UNS98880.1"/>
    </source>
</evidence>
<dbReference type="InterPro" id="IPR011990">
    <property type="entry name" value="TPR-like_helical_dom_sf"/>
</dbReference>
<feature type="region of interest" description="Disordered" evidence="1">
    <location>
        <begin position="96"/>
        <end position="164"/>
    </location>
</feature>
<feature type="compositionally biased region" description="Polar residues" evidence="1">
    <location>
        <begin position="246"/>
        <end position="259"/>
    </location>
</feature>
<name>A0ABY3XWN4_9ACTN</name>
<keyword evidence="3" id="KW-1185">Reference proteome</keyword>
<evidence type="ECO:0008006" key="4">
    <source>
        <dbReference type="Google" id="ProtNLM"/>
    </source>
</evidence>
<accession>A0ABY3XWN4</accession>
<sequence>MCPSDPVRVSAQPGPRPRGRTPNGALRALLEETEWTQAAFARALARLGAEVGVHLRYDRTSVAHWLRGSRPDPRVQHLMAEALSRRLGRRVTVAELGMRRPGGAGARGGRAAAGARSGSGADGDDEASGPAGAAPRPRGAGDLTAREHAFGPGDAGDAGHPRNARAHPVDVRLFGLARPSHVADQLTALTAPVVPPPRADSPPPAPYTLRLLTETVRSPSPSPRHGEVPEGAPGAPVPAPLLGARNTCTARGSRPTSRTEPGEVASVHEHARFFALQADRHGGGHIRTSLAAFLSGLVSTLRTGEEGVHQRGMQAGAARLSFLLARVYADEQRHGLAQRAFLTAAELAEDAADPDGVALARRALSSQAHQLGHPRVSLALAEAALAAAPADADPATRAFLYAGLAVAGAADGDRRRALEAMARAERQLARAPADLTTGAESPSGEPVGTYRHAALLYQSSQMRAALGDRDGAIRDLRASLGARPADELRSRALCRAELAELLLSRGRLEEACAAWSSFLAESAQVSSGRVRAARARIPGLLRPYGRDATVRSLLAQANPPSGTGSSG</sequence>
<feature type="compositionally biased region" description="Low complexity" evidence="1">
    <location>
        <begin position="109"/>
        <end position="119"/>
    </location>
</feature>
<dbReference type="Proteomes" id="UP001202244">
    <property type="component" value="Chromosome"/>
</dbReference>
<dbReference type="SUPFAM" id="SSF48452">
    <property type="entry name" value="TPR-like"/>
    <property type="match status" value="1"/>
</dbReference>
<dbReference type="RefSeq" id="WP_242754220.1">
    <property type="nucleotide sequence ID" value="NZ_CP093846.1"/>
</dbReference>
<organism evidence="2 3">
    <name type="scientific">Streptomyces tubbatahanensis</name>
    <dbReference type="NCBI Taxonomy" id="2923272"/>
    <lineage>
        <taxon>Bacteria</taxon>
        <taxon>Bacillati</taxon>
        <taxon>Actinomycetota</taxon>
        <taxon>Actinomycetes</taxon>
        <taxon>Kitasatosporales</taxon>
        <taxon>Streptomycetaceae</taxon>
        <taxon>Streptomyces</taxon>
    </lineage>
</organism>
<evidence type="ECO:0000313" key="3">
    <source>
        <dbReference type="Proteomes" id="UP001202244"/>
    </source>
</evidence>
<feature type="region of interest" description="Disordered" evidence="1">
    <location>
        <begin position="216"/>
        <end position="264"/>
    </location>
</feature>
<reference evidence="2 3" key="1">
    <citation type="journal article" date="2023" name="Microbiol. Spectr.">
        <title>Synergy between Genome Mining, Metabolomics, and Bioinformatics Uncovers Antibacterial Chlorinated Carbazole Alkaloids and Their Biosynthetic Gene Cluster from Streptomyces tubbatahanensis sp. nov., a Novel Actinomycete Isolated from Sulu Sea, Philippines.</title>
        <authorList>
            <person name="Tenebro C.P."/>
            <person name="Trono D.J.V.L."/>
            <person name="Balida L.A.P."/>
            <person name="Bayog L.K.A."/>
            <person name="Bruna J.R."/>
            <person name="Sabido E.M."/>
            <person name="Caspe D.P.C."/>
            <person name="de Los Santos E.L.C."/>
            <person name="Saludes J.P."/>
            <person name="Dalisay D.S."/>
        </authorList>
    </citation>
    <scope>NUCLEOTIDE SEQUENCE [LARGE SCALE GENOMIC DNA]</scope>
    <source>
        <strain evidence="2 3">DSD3025</strain>
    </source>
</reference>
<feature type="compositionally biased region" description="Low complexity" evidence="1">
    <location>
        <begin position="128"/>
        <end position="141"/>
    </location>
</feature>
<protein>
    <recommendedName>
        <fullName evidence="4">Transcriptional regulator</fullName>
    </recommendedName>
</protein>
<gene>
    <name evidence="2" type="ORF">MMF93_22265</name>
</gene>
<evidence type="ECO:0000256" key="1">
    <source>
        <dbReference type="SAM" id="MobiDB-lite"/>
    </source>
</evidence>
<proteinExistence type="predicted"/>
<dbReference type="EMBL" id="CP093846">
    <property type="protein sequence ID" value="UNS98880.1"/>
    <property type="molecule type" value="Genomic_DNA"/>
</dbReference>
<feature type="region of interest" description="Disordered" evidence="1">
    <location>
        <begin position="1"/>
        <end position="22"/>
    </location>
</feature>